<dbReference type="EMBL" id="OJIN01000072">
    <property type="protein sequence ID" value="SPD72980.1"/>
    <property type="molecule type" value="Genomic_DNA"/>
</dbReference>
<protein>
    <submittedName>
        <fullName evidence="1">Uncharacterized protein</fullName>
    </submittedName>
</protein>
<evidence type="ECO:0000313" key="1">
    <source>
        <dbReference type="EMBL" id="SPD72980.1"/>
    </source>
</evidence>
<sequence length="147" mass="16815">MFRSDDDFREVTKFIAGWAEDAKGIKGTFIRLKEKFFGKNDVTLSFICRPGISHSLRVGSIKGENKYNKLFALMDIVDDQIEGRWLSVCFYSELVTDPDQAGNLVPNGILGEDGYCFDVLEYEESLLSYVEQRIDEAYEKASRIFNV</sequence>
<gene>
    <name evidence="1" type="ORF">PITCH_A1630002</name>
</gene>
<proteinExistence type="predicted"/>
<organism evidence="1">
    <name type="scientific">uncultured Desulfobacterium sp</name>
    <dbReference type="NCBI Taxonomy" id="201089"/>
    <lineage>
        <taxon>Bacteria</taxon>
        <taxon>Pseudomonadati</taxon>
        <taxon>Thermodesulfobacteriota</taxon>
        <taxon>Desulfobacteria</taxon>
        <taxon>Desulfobacterales</taxon>
        <taxon>Desulfobacteriaceae</taxon>
        <taxon>Desulfobacterium</taxon>
        <taxon>environmental samples</taxon>
    </lineage>
</organism>
<dbReference type="AlphaFoldDB" id="A0A445MU26"/>
<accession>A0A445MU26</accession>
<reference evidence="1" key="1">
    <citation type="submission" date="2018-01" db="EMBL/GenBank/DDBJ databases">
        <authorList>
            <person name="Regsiter A."/>
            <person name="William W."/>
        </authorList>
    </citation>
    <scope>NUCLEOTIDE SEQUENCE</scope>
    <source>
        <strain evidence="1">TRIP AH-1</strain>
    </source>
</reference>
<name>A0A445MU26_9BACT</name>